<gene>
    <name evidence="1" type="ORF">E6O75_ATG10406</name>
</gene>
<dbReference type="Proteomes" id="UP000298493">
    <property type="component" value="Unassembled WGS sequence"/>
</dbReference>
<dbReference type="EMBL" id="SNSC02000015">
    <property type="protein sequence ID" value="TID17761.1"/>
    <property type="molecule type" value="Genomic_DNA"/>
</dbReference>
<reference evidence="1 2" key="1">
    <citation type="submission" date="2019-04" db="EMBL/GenBank/DDBJ databases">
        <title>High contiguity whole genome sequence and gene annotation resource for two Venturia nashicola isolates.</title>
        <authorList>
            <person name="Prokchorchik M."/>
            <person name="Won K."/>
            <person name="Lee Y."/>
            <person name="Choi E.D."/>
            <person name="Segonzac C."/>
            <person name="Sohn K.H."/>
        </authorList>
    </citation>
    <scope>NUCLEOTIDE SEQUENCE [LARGE SCALE GENOMIC DNA]</scope>
    <source>
        <strain evidence="1 2">PRI2</strain>
    </source>
</reference>
<protein>
    <submittedName>
        <fullName evidence="1">Uncharacterized protein</fullName>
    </submittedName>
</protein>
<dbReference type="AlphaFoldDB" id="A0A4Z1NTA0"/>
<proteinExistence type="predicted"/>
<evidence type="ECO:0000313" key="1">
    <source>
        <dbReference type="EMBL" id="TID17761.1"/>
    </source>
</evidence>
<name>A0A4Z1NTA0_9PEZI</name>
<comment type="caution">
    <text evidence="1">The sequence shown here is derived from an EMBL/GenBank/DDBJ whole genome shotgun (WGS) entry which is preliminary data.</text>
</comment>
<organism evidence="1 2">
    <name type="scientific">Venturia nashicola</name>
    <dbReference type="NCBI Taxonomy" id="86259"/>
    <lineage>
        <taxon>Eukaryota</taxon>
        <taxon>Fungi</taxon>
        <taxon>Dikarya</taxon>
        <taxon>Ascomycota</taxon>
        <taxon>Pezizomycotina</taxon>
        <taxon>Dothideomycetes</taxon>
        <taxon>Pleosporomycetidae</taxon>
        <taxon>Venturiales</taxon>
        <taxon>Venturiaceae</taxon>
        <taxon>Venturia</taxon>
    </lineage>
</organism>
<evidence type="ECO:0000313" key="2">
    <source>
        <dbReference type="Proteomes" id="UP000298493"/>
    </source>
</evidence>
<sequence length="129" mass="14926">MPTEHTLDENQQAVLKEVITWFNETEREWVQEPKGRPMEICTSDGIEDQKRKLWPLAGQIAKVCGFTPSVHEIIRPMRNWRCRAEGSKLVVVVVRLEKRAVHIKDDEYTYFSQGEIIYCVAAPPSSLQN</sequence>
<accession>A0A4Z1NTA0</accession>
<keyword evidence="2" id="KW-1185">Reference proteome</keyword>